<feature type="chain" id="PRO_5042278258" evidence="2">
    <location>
        <begin position="19"/>
        <end position="688"/>
    </location>
</feature>
<evidence type="ECO:0000313" key="4">
    <source>
        <dbReference type="Proteomes" id="UP001212997"/>
    </source>
</evidence>
<comment type="caution">
    <text evidence="3">The sequence shown here is derived from an EMBL/GenBank/DDBJ whole genome shotgun (WGS) entry which is preliminary data.</text>
</comment>
<evidence type="ECO:0000313" key="3">
    <source>
        <dbReference type="EMBL" id="KAJ3492014.1"/>
    </source>
</evidence>
<dbReference type="AlphaFoldDB" id="A0AAD5VCL6"/>
<feature type="compositionally biased region" description="Polar residues" evidence="1">
    <location>
        <begin position="535"/>
        <end position="545"/>
    </location>
</feature>
<proteinExistence type="predicted"/>
<feature type="region of interest" description="Disordered" evidence="1">
    <location>
        <begin position="574"/>
        <end position="598"/>
    </location>
</feature>
<keyword evidence="4" id="KW-1185">Reference proteome</keyword>
<feature type="compositionally biased region" description="Polar residues" evidence="1">
    <location>
        <begin position="194"/>
        <end position="211"/>
    </location>
</feature>
<keyword evidence="2" id="KW-0732">Signal</keyword>
<feature type="region of interest" description="Disordered" evidence="1">
    <location>
        <begin position="515"/>
        <end position="547"/>
    </location>
</feature>
<organism evidence="3 4">
    <name type="scientific">Meripilus lineatus</name>
    <dbReference type="NCBI Taxonomy" id="2056292"/>
    <lineage>
        <taxon>Eukaryota</taxon>
        <taxon>Fungi</taxon>
        <taxon>Dikarya</taxon>
        <taxon>Basidiomycota</taxon>
        <taxon>Agaricomycotina</taxon>
        <taxon>Agaricomycetes</taxon>
        <taxon>Polyporales</taxon>
        <taxon>Meripilaceae</taxon>
        <taxon>Meripilus</taxon>
    </lineage>
</organism>
<dbReference type="EMBL" id="JANAWD010000004">
    <property type="protein sequence ID" value="KAJ3492014.1"/>
    <property type="molecule type" value="Genomic_DNA"/>
</dbReference>
<feature type="signal peptide" evidence="2">
    <location>
        <begin position="1"/>
        <end position="18"/>
    </location>
</feature>
<sequence length="688" mass="75266">MASISPLLVASLPYLAHLAPLGAFAVRNQCVFSLDIHEHHLKHLTEISVRGMIRGTGLEISRVHSPSWSFDLRSHHYDSSDTDDDSPHNTYPKTSEDARLAKELDLSSRHEEVEFKSNPWSIAKVNATLRRKGSTQPTQRSPKLNARRKTKPIGALASAFETQAKRKNPNSGLPLLKLQTSTPLGDPHRGQRQRLVQSQNRPTSGDTTLNFPRSLPTYPPSHQAPASAKLETSLTSVPSGYMRVEPSLNAVRVSTDSDPQVPDSLCSSSLHSRVEALPINSMMSAGASGVEGETLPSSPTSLSINVDESRDDTLRCFIHSSQDRIDRLANPTGVIRPIRDPAQVFREQQRVNASDLNVDQFVDKSLGRAPTVQSVMCHQRPPAHSPHSSPGPLSSSVNHTPRGALFREAASSPIPYSIKIHNTSSYPSSQPGPTRFRHRMPALPPLIAGLVSQDSRSHERQPKFVDRKATSEALPRCADQPDKPDYTLTMTEIPPGRETPPLALGKRCAYTVLSSPPDTSWSTFPTSKKPRSSAIPRTNGSTSIKKSGPFKLSIPVAKQRSTQNLQGTAPKVRVTTYLPPPPPSKPVHTTKPSINRSSEGRIPRVNVVGRAIPLLRVSQPSPVYEPETKTTQPDQDCLSTPRFSRHRPANDDEGTLYVPFGITDVQGRLASCLFTCNVYPLPLVPVAS</sequence>
<evidence type="ECO:0000256" key="2">
    <source>
        <dbReference type="SAM" id="SignalP"/>
    </source>
</evidence>
<feature type="compositionally biased region" description="Low complexity" evidence="1">
    <location>
        <begin position="385"/>
        <end position="396"/>
    </location>
</feature>
<gene>
    <name evidence="3" type="ORF">NLI96_g284</name>
</gene>
<name>A0AAD5VCL6_9APHY</name>
<feature type="region of interest" description="Disordered" evidence="1">
    <location>
        <begin position="377"/>
        <end position="400"/>
    </location>
</feature>
<feature type="region of interest" description="Disordered" evidence="1">
    <location>
        <begin position="128"/>
        <end position="232"/>
    </location>
</feature>
<feature type="region of interest" description="Disordered" evidence="1">
    <location>
        <begin position="622"/>
        <end position="650"/>
    </location>
</feature>
<evidence type="ECO:0000256" key="1">
    <source>
        <dbReference type="SAM" id="MobiDB-lite"/>
    </source>
</evidence>
<feature type="compositionally biased region" description="Polar residues" evidence="1">
    <location>
        <begin position="629"/>
        <end position="642"/>
    </location>
</feature>
<dbReference type="Proteomes" id="UP001212997">
    <property type="component" value="Unassembled WGS sequence"/>
</dbReference>
<protein>
    <submittedName>
        <fullName evidence="3">Uncharacterized protein</fullName>
    </submittedName>
</protein>
<accession>A0AAD5VCL6</accession>
<reference evidence="3" key="1">
    <citation type="submission" date="2022-07" db="EMBL/GenBank/DDBJ databases">
        <title>Genome Sequence of Physisporinus lineatus.</title>
        <authorList>
            <person name="Buettner E."/>
        </authorList>
    </citation>
    <scope>NUCLEOTIDE SEQUENCE</scope>
    <source>
        <strain evidence="3">VT162</strain>
    </source>
</reference>
<feature type="compositionally biased region" description="Polar residues" evidence="1">
    <location>
        <begin position="515"/>
        <end position="526"/>
    </location>
</feature>